<gene>
    <name evidence="1" type="ORF">ABID46_001941</name>
</gene>
<dbReference type="EMBL" id="JBEPMO010000011">
    <property type="protein sequence ID" value="MET3732352.1"/>
    <property type="molecule type" value="Genomic_DNA"/>
</dbReference>
<evidence type="ECO:0000313" key="2">
    <source>
        <dbReference type="Proteomes" id="UP001549146"/>
    </source>
</evidence>
<protein>
    <submittedName>
        <fullName evidence="1">Uncharacterized protein</fullName>
    </submittedName>
</protein>
<proteinExistence type="predicted"/>
<dbReference type="RefSeq" id="WP_354509494.1">
    <property type="nucleotide sequence ID" value="NZ_JBEPMO010000011.1"/>
</dbReference>
<evidence type="ECO:0000313" key="1">
    <source>
        <dbReference type="EMBL" id="MET3732352.1"/>
    </source>
</evidence>
<comment type="caution">
    <text evidence="1">The sequence shown here is derived from an EMBL/GenBank/DDBJ whole genome shotgun (WGS) entry which is preliminary data.</text>
</comment>
<keyword evidence="2" id="KW-1185">Reference proteome</keyword>
<dbReference type="Proteomes" id="UP001549146">
    <property type="component" value="Unassembled WGS sequence"/>
</dbReference>
<accession>A0ABV2LXJ7</accession>
<organism evidence="1 2">
    <name type="scientific">Moheibacter stercoris</name>
    <dbReference type="NCBI Taxonomy" id="1628251"/>
    <lineage>
        <taxon>Bacteria</taxon>
        <taxon>Pseudomonadati</taxon>
        <taxon>Bacteroidota</taxon>
        <taxon>Flavobacteriia</taxon>
        <taxon>Flavobacteriales</taxon>
        <taxon>Weeksellaceae</taxon>
        <taxon>Moheibacter</taxon>
    </lineage>
</organism>
<reference evidence="1 2" key="1">
    <citation type="submission" date="2024-06" db="EMBL/GenBank/DDBJ databases">
        <title>Genomic Encyclopedia of Type Strains, Phase IV (KMG-IV): sequencing the most valuable type-strain genomes for metagenomic binning, comparative biology and taxonomic classification.</title>
        <authorList>
            <person name="Goeker M."/>
        </authorList>
    </citation>
    <scope>NUCLEOTIDE SEQUENCE [LARGE SCALE GENOMIC DNA]</scope>
    <source>
        <strain evidence="1 2">DSM 29388</strain>
    </source>
</reference>
<sequence length="77" mass="9213">MEAPKFLIADNSEFPDKLFILHTDFPRFLLDVETEDIEWFDELEDDPDVELETEIAELLELAYEFFDKEMDSYEGEE</sequence>
<name>A0ABV2LXJ7_9FLAO</name>